<dbReference type="InterPro" id="IPR007837">
    <property type="entry name" value="DinB"/>
</dbReference>
<dbReference type="KEGG" id="ggr:HKW67_19905"/>
<dbReference type="EMBL" id="CP053085">
    <property type="protein sequence ID" value="QJR37620.1"/>
    <property type="molecule type" value="Genomic_DNA"/>
</dbReference>
<feature type="binding site" evidence="3">
    <location>
        <position position="53"/>
    </location>
    <ligand>
        <name>a divalent metal cation</name>
        <dbReference type="ChEBI" id="CHEBI:60240"/>
    </ligand>
</feature>
<dbReference type="InterPro" id="IPR034660">
    <property type="entry name" value="DinB/YfiT-like"/>
</dbReference>
<feature type="binding site" evidence="3">
    <location>
        <position position="133"/>
    </location>
    <ligand>
        <name>a divalent metal cation</name>
        <dbReference type="ChEBI" id="CHEBI:60240"/>
    </ligand>
</feature>
<dbReference type="SUPFAM" id="SSF109854">
    <property type="entry name" value="DinB/YfiT-like putative metalloenzymes"/>
    <property type="match status" value="1"/>
</dbReference>
<dbReference type="RefSeq" id="WP_171227055.1">
    <property type="nucleotide sequence ID" value="NZ_CP053085.1"/>
</dbReference>
<dbReference type="Pfam" id="PF05163">
    <property type="entry name" value="DinB"/>
    <property type="match status" value="1"/>
</dbReference>
<dbReference type="GO" id="GO:0046872">
    <property type="term" value="F:metal ion binding"/>
    <property type="evidence" value="ECO:0007669"/>
    <property type="project" value="UniProtKB-KW"/>
</dbReference>
<accession>A0A6M4ISJ2</accession>
<organism evidence="4 5">
    <name type="scientific">Gemmatimonas groenlandica</name>
    <dbReference type="NCBI Taxonomy" id="2732249"/>
    <lineage>
        <taxon>Bacteria</taxon>
        <taxon>Pseudomonadati</taxon>
        <taxon>Gemmatimonadota</taxon>
        <taxon>Gemmatimonadia</taxon>
        <taxon>Gemmatimonadales</taxon>
        <taxon>Gemmatimonadaceae</taxon>
        <taxon>Gemmatimonas</taxon>
    </lineage>
</organism>
<evidence type="ECO:0000313" key="4">
    <source>
        <dbReference type="EMBL" id="QJR37620.1"/>
    </source>
</evidence>
<protein>
    <submittedName>
        <fullName evidence="4">Damage-inducible protein DinB</fullName>
    </submittedName>
</protein>
<name>A0A6M4ISJ2_9BACT</name>
<dbReference type="Proteomes" id="UP000500938">
    <property type="component" value="Chromosome"/>
</dbReference>
<comment type="similarity">
    <text evidence="1">Belongs to the DinB family.</text>
</comment>
<keyword evidence="2 3" id="KW-0479">Metal-binding</keyword>
<evidence type="ECO:0000256" key="3">
    <source>
        <dbReference type="PIRSR" id="PIRSR607837-1"/>
    </source>
</evidence>
<proteinExistence type="inferred from homology"/>
<keyword evidence="5" id="KW-1185">Reference proteome</keyword>
<feature type="binding site" evidence="3">
    <location>
        <position position="129"/>
    </location>
    <ligand>
        <name>a divalent metal cation</name>
        <dbReference type="ChEBI" id="CHEBI:60240"/>
    </ligand>
</feature>
<gene>
    <name evidence="4" type="ORF">HKW67_19905</name>
</gene>
<evidence type="ECO:0000313" key="5">
    <source>
        <dbReference type="Proteomes" id="UP000500938"/>
    </source>
</evidence>
<evidence type="ECO:0000256" key="1">
    <source>
        <dbReference type="ARBA" id="ARBA00008635"/>
    </source>
</evidence>
<sequence>MSNTSYDALLHALLDSWDRNNTILVNLLHAIPAGALDLQPMPTSPSIGGLFMHMHYCRLIFVHEDAPDVATPMPDGEWRTERDRVQIAQWLSESARTVRAAVICRLQAGRQMEQHYDHPILLLQHMIWHEGYHHGQIKLALKLAGQPFDDEDIGPKTWDVWMRKT</sequence>
<reference evidence="4 5" key="1">
    <citation type="submission" date="2020-05" db="EMBL/GenBank/DDBJ databases">
        <title>Complete genome sequence of Gemmatimonas greenlandica TET16.</title>
        <authorList>
            <person name="Zeng Y."/>
        </authorList>
    </citation>
    <scope>NUCLEOTIDE SEQUENCE [LARGE SCALE GENOMIC DNA]</scope>
    <source>
        <strain evidence="4 5">TET16</strain>
    </source>
</reference>
<evidence type="ECO:0000256" key="2">
    <source>
        <dbReference type="ARBA" id="ARBA00022723"/>
    </source>
</evidence>
<dbReference type="AlphaFoldDB" id="A0A6M4ISJ2"/>
<dbReference type="Gene3D" id="1.20.120.450">
    <property type="entry name" value="dinb family like domain"/>
    <property type="match status" value="1"/>
</dbReference>